<evidence type="ECO:0000313" key="12">
    <source>
        <dbReference type="Proteomes" id="UP001057561"/>
    </source>
</evidence>
<feature type="domain" description="Reverse transcriptase" evidence="10">
    <location>
        <begin position="39"/>
        <end position="267"/>
    </location>
</feature>
<dbReference type="PROSITE" id="PS50878">
    <property type="entry name" value="RT_POL"/>
    <property type="match status" value="1"/>
</dbReference>
<keyword evidence="2" id="KW-0808">Transferase</keyword>
<evidence type="ECO:0000256" key="9">
    <source>
        <dbReference type="ARBA" id="ARBA00048173"/>
    </source>
</evidence>
<dbReference type="EC" id="2.7.7.49" evidence="1"/>
<accession>A0ABY5LZ84</accession>
<evidence type="ECO:0000256" key="1">
    <source>
        <dbReference type="ARBA" id="ARBA00012493"/>
    </source>
</evidence>
<dbReference type="SUPFAM" id="SSF56672">
    <property type="entry name" value="DNA/RNA polymerases"/>
    <property type="match status" value="1"/>
</dbReference>
<gene>
    <name evidence="11" type="ORF">NG743_02490</name>
</gene>
<evidence type="ECO:0000256" key="6">
    <source>
        <dbReference type="ARBA" id="ARBA00022918"/>
    </source>
</evidence>
<keyword evidence="6 11" id="KW-0695">RNA-directed DNA polymerase</keyword>
<dbReference type="CDD" id="cd03487">
    <property type="entry name" value="RT_Bac_retron_II"/>
    <property type="match status" value="1"/>
</dbReference>
<keyword evidence="12" id="KW-1185">Reference proteome</keyword>
<dbReference type="EMBL" id="CP099464">
    <property type="protein sequence ID" value="UUO15945.1"/>
    <property type="molecule type" value="Genomic_DNA"/>
</dbReference>
<dbReference type="InterPro" id="IPR051083">
    <property type="entry name" value="GrpII_Intron_Splice-Mob/Def"/>
</dbReference>
<keyword evidence="5" id="KW-0460">Magnesium</keyword>
<evidence type="ECO:0000256" key="3">
    <source>
        <dbReference type="ARBA" id="ARBA00022695"/>
    </source>
</evidence>
<keyword evidence="4" id="KW-0479">Metal-binding</keyword>
<organism evidence="11 12">
    <name type="scientific">Dolichospermum heterosporum TAC447</name>
    <dbReference type="NCBI Taxonomy" id="747523"/>
    <lineage>
        <taxon>Bacteria</taxon>
        <taxon>Bacillati</taxon>
        <taxon>Cyanobacteriota</taxon>
        <taxon>Cyanophyceae</taxon>
        <taxon>Nostocales</taxon>
        <taxon>Aphanizomenonaceae</taxon>
        <taxon>Dolichospermum</taxon>
        <taxon>Dolichospermum heterosporum</taxon>
    </lineage>
</organism>
<reference evidence="11" key="1">
    <citation type="submission" date="2022-06" db="EMBL/GenBank/DDBJ databases">
        <title>Nostosin G and Spiroidesin B from the Cyanobacterium Dolichospermum sp. NIES-1697.</title>
        <authorList>
            <person name="Phan C.-S."/>
            <person name="Mehjabin J.J."/>
            <person name="Anas A.R.J."/>
            <person name="Hayasaka M."/>
            <person name="Onoki R."/>
            <person name="Wang J."/>
            <person name="Umezawa T."/>
            <person name="Washio K."/>
            <person name="Morikawa M."/>
            <person name="Okino T."/>
        </authorList>
    </citation>
    <scope>NUCLEOTIDE SEQUENCE</scope>
    <source>
        <strain evidence="11">NIES-1697</strain>
    </source>
</reference>
<proteinExistence type="inferred from homology"/>
<sequence>MQKNSKLFLTEAPEALREKFYSLKKPTDIADLLGISYSELIYHIYLVQSEKRYKTFDIPKKSGGTRQISTPITALKIIQRKLNQVLQAVYQTKPSVHGFVSSKNVVTNAQNHVKKRYVLNIDLKDFFPSVNFGRVRGMFMATPYGLHPDVATVLAQICCYNNLLPQGAPTSPIITNMICAKMDGQLQRLAKECKATYTRYADDITFSTSLPKFPKDLAYIVNQEDQEKLTIGNTLLKIIKDNGFELNDKKIRLQTRGNHQEVTGLTTNVFPNVDRNYVRQIRAMLHAWSKFGLEAAAKEYSIKYESKSRLVNNEKLEFKPVIREKIEFLGIVEGKKDQLKFKKVIRGKIEFIGMVKGKNDPVYQKYFNIYQQLIKSV</sequence>
<keyword evidence="3" id="KW-0548">Nucleotidyltransferase</keyword>
<dbReference type="PRINTS" id="PR00866">
    <property type="entry name" value="RNADNAPOLMS"/>
</dbReference>
<dbReference type="InterPro" id="IPR043128">
    <property type="entry name" value="Rev_trsase/Diguanyl_cyclase"/>
</dbReference>
<dbReference type="PANTHER" id="PTHR34047">
    <property type="entry name" value="NUCLEAR INTRON MATURASE 1, MITOCHONDRIAL-RELATED"/>
    <property type="match status" value="1"/>
</dbReference>
<comment type="catalytic activity">
    <reaction evidence="9">
        <text>DNA(n) + a 2'-deoxyribonucleoside 5'-triphosphate = DNA(n+1) + diphosphate</text>
        <dbReference type="Rhea" id="RHEA:22508"/>
        <dbReference type="Rhea" id="RHEA-COMP:17339"/>
        <dbReference type="Rhea" id="RHEA-COMP:17340"/>
        <dbReference type="ChEBI" id="CHEBI:33019"/>
        <dbReference type="ChEBI" id="CHEBI:61560"/>
        <dbReference type="ChEBI" id="CHEBI:173112"/>
        <dbReference type="EC" id="2.7.7.49"/>
    </reaction>
</comment>
<evidence type="ECO:0000256" key="8">
    <source>
        <dbReference type="ARBA" id="ARBA00034120"/>
    </source>
</evidence>
<dbReference type="RefSeq" id="WP_257121448.1">
    <property type="nucleotide sequence ID" value="NZ_CP099464.1"/>
</dbReference>
<dbReference type="PANTHER" id="PTHR34047:SF7">
    <property type="entry name" value="RNA-DIRECTED DNA POLYMERASE"/>
    <property type="match status" value="1"/>
</dbReference>
<evidence type="ECO:0000256" key="7">
    <source>
        <dbReference type="ARBA" id="ARBA00023118"/>
    </source>
</evidence>
<dbReference type="InterPro" id="IPR000477">
    <property type="entry name" value="RT_dom"/>
</dbReference>
<name>A0ABY5LZ84_9CYAN</name>
<evidence type="ECO:0000259" key="10">
    <source>
        <dbReference type="PROSITE" id="PS50878"/>
    </source>
</evidence>
<comment type="similarity">
    <text evidence="8">Belongs to the bacterial reverse transcriptase family.</text>
</comment>
<evidence type="ECO:0000256" key="5">
    <source>
        <dbReference type="ARBA" id="ARBA00022842"/>
    </source>
</evidence>
<evidence type="ECO:0000256" key="4">
    <source>
        <dbReference type="ARBA" id="ARBA00022723"/>
    </source>
</evidence>
<dbReference type="Proteomes" id="UP001057561">
    <property type="component" value="Chromosome"/>
</dbReference>
<dbReference type="InterPro" id="IPR043502">
    <property type="entry name" value="DNA/RNA_pol_sf"/>
</dbReference>
<keyword evidence="7" id="KW-0051">Antiviral defense</keyword>
<evidence type="ECO:0000313" key="11">
    <source>
        <dbReference type="EMBL" id="UUO15945.1"/>
    </source>
</evidence>
<dbReference type="Pfam" id="PF00078">
    <property type="entry name" value="RVT_1"/>
    <property type="match status" value="1"/>
</dbReference>
<protein>
    <recommendedName>
        <fullName evidence="1">RNA-directed DNA polymerase</fullName>
        <ecNumber evidence="1">2.7.7.49</ecNumber>
    </recommendedName>
</protein>
<dbReference type="Gene3D" id="3.30.70.270">
    <property type="match status" value="1"/>
</dbReference>
<dbReference type="InterPro" id="IPR000123">
    <property type="entry name" value="Reverse_transcriptase_msDNA"/>
</dbReference>
<evidence type="ECO:0000256" key="2">
    <source>
        <dbReference type="ARBA" id="ARBA00022679"/>
    </source>
</evidence>
<dbReference type="GO" id="GO:0003964">
    <property type="term" value="F:RNA-directed DNA polymerase activity"/>
    <property type="evidence" value="ECO:0007669"/>
    <property type="project" value="UniProtKB-KW"/>
</dbReference>